<sequence length="277" mass="31389">MPFWKRAVPSGETSFDATFRYETSWILPPAVLCLARALLSLYAFTTIFTIFGYNGTHKLSEASEHSFSYFTNLTYWGLAFYFLVSAMHTCTYCLTRTPLLARWTRPLQIAHGIFYSTIVVYPWIVTIVYWALLYSGTFNSAFSAWTNTSQHALNSVYAVFEIIFPRTAPLPFLHLLPIIVILALYLALAYITYATEGFFVYSFLDTKRNSSGKVAGYIIGILVAAIVVFLIVRYLIMLRVWITEEKLGKSGKFVHRERTYTDGDAEKGVSPGVVTAK</sequence>
<evidence type="ECO:0000256" key="1">
    <source>
        <dbReference type="SAM" id="Phobius"/>
    </source>
</evidence>
<keyword evidence="1" id="KW-0812">Transmembrane</keyword>
<organism evidence="2 3">
    <name type="scientific">Lophiostoma macrostomum CBS 122681</name>
    <dbReference type="NCBI Taxonomy" id="1314788"/>
    <lineage>
        <taxon>Eukaryota</taxon>
        <taxon>Fungi</taxon>
        <taxon>Dikarya</taxon>
        <taxon>Ascomycota</taxon>
        <taxon>Pezizomycotina</taxon>
        <taxon>Dothideomycetes</taxon>
        <taxon>Pleosporomycetidae</taxon>
        <taxon>Pleosporales</taxon>
        <taxon>Lophiostomataceae</taxon>
        <taxon>Lophiostoma</taxon>
    </lineage>
</organism>
<evidence type="ECO:0000313" key="3">
    <source>
        <dbReference type="Proteomes" id="UP000799324"/>
    </source>
</evidence>
<feature type="transmembrane region" description="Helical" evidence="1">
    <location>
        <begin position="214"/>
        <end position="236"/>
    </location>
</feature>
<accession>A0A6A6TGW6</accession>
<dbReference type="PANTHER" id="PTHR12242:SF1">
    <property type="entry name" value="MYND-TYPE DOMAIN-CONTAINING PROTEIN"/>
    <property type="match status" value="1"/>
</dbReference>
<keyword evidence="3" id="KW-1185">Reference proteome</keyword>
<dbReference type="GO" id="GO:0016020">
    <property type="term" value="C:membrane"/>
    <property type="evidence" value="ECO:0007669"/>
    <property type="project" value="TreeGrafter"/>
</dbReference>
<dbReference type="Proteomes" id="UP000799324">
    <property type="component" value="Unassembled WGS sequence"/>
</dbReference>
<feature type="transmembrane region" description="Helical" evidence="1">
    <location>
        <begin position="30"/>
        <end position="53"/>
    </location>
</feature>
<name>A0A6A6TGW6_9PLEO</name>
<reference evidence="2" key="1">
    <citation type="journal article" date="2020" name="Stud. Mycol.">
        <title>101 Dothideomycetes genomes: a test case for predicting lifestyles and emergence of pathogens.</title>
        <authorList>
            <person name="Haridas S."/>
            <person name="Albert R."/>
            <person name="Binder M."/>
            <person name="Bloem J."/>
            <person name="Labutti K."/>
            <person name="Salamov A."/>
            <person name="Andreopoulos B."/>
            <person name="Baker S."/>
            <person name="Barry K."/>
            <person name="Bills G."/>
            <person name="Bluhm B."/>
            <person name="Cannon C."/>
            <person name="Castanera R."/>
            <person name="Culley D."/>
            <person name="Daum C."/>
            <person name="Ezra D."/>
            <person name="Gonzalez J."/>
            <person name="Henrissat B."/>
            <person name="Kuo A."/>
            <person name="Liang C."/>
            <person name="Lipzen A."/>
            <person name="Lutzoni F."/>
            <person name="Magnuson J."/>
            <person name="Mondo S."/>
            <person name="Nolan M."/>
            <person name="Ohm R."/>
            <person name="Pangilinan J."/>
            <person name="Park H.-J."/>
            <person name="Ramirez L."/>
            <person name="Alfaro M."/>
            <person name="Sun H."/>
            <person name="Tritt A."/>
            <person name="Yoshinaga Y."/>
            <person name="Zwiers L.-H."/>
            <person name="Turgeon B."/>
            <person name="Goodwin S."/>
            <person name="Spatafora J."/>
            <person name="Crous P."/>
            <person name="Grigoriev I."/>
        </authorList>
    </citation>
    <scope>NUCLEOTIDE SEQUENCE</scope>
    <source>
        <strain evidence="2">CBS 122681</strain>
    </source>
</reference>
<protein>
    <recommendedName>
        <fullName evidence="4">FAR-17a/AIG1-like protein</fullName>
    </recommendedName>
</protein>
<dbReference type="EMBL" id="MU004309">
    <property type="protein sequence ID" value="KAF2659150.1"/>
    <property type="molecule type" value="Genomic_DNA"/>
</dbReference>
<gene>
    <name evidence="2" type="ORF">K491DRAFT_689514</name>
</gene>
<dbReference type="PANTHER" id="PTHR12242">
    <property type="entry name" value="OS02G0130600 PROTEIN-RELATED"/>
    <property type="match status" value="1"/>
</dbReference>
<proteinExistence type="predicted"/>
<evidence type="ECO:0000313" key="2">
    <source>
        <dbReference type="EMBL" id="KAF2659150.1"/>
    </source>
</evidence>
<feature type="transmembrane region" description="Helical" evidence="1">
    <location>
        <begin position="73"/>
        <end position="95"/>
    </location>
</feature>
<evidence type="ECO:0008006" key="4">
    <source>
        <dbReference type="Google" id="ProtNLM"/>
    </source>
</evidence>
<dbReference type="OrthoDB" id="419711at2759"/>
<keyword evidence="1" id="KW-1133">Transmembrane helix</keyword>
<dbReference type="AlphaFoldDB" id="A0A6A6TGW6"/>
<keyword evidence="1" id="KW-0472">Membrane</keyword>
<feature type="transmembrane region" description="Helical" evidence="1">
    <location>
        <begin position="138"/>
        <end position="160"/>
    </location>
</feature>
<feature type="transmembrane region" description="Helical" evidence="1">
    <location>
        <begin position="172"/>
        <end position="194"/>
    </location>
</feature>
<feature type="transmembrane region" description="Helical" evidence="1">
    <location>
        <begin position="107"/>
        <end position="132"/>
    </location>
</feature>